<dbReference type="SMART" id="SM00345">
    <property type="entry name" value="HTH_GNTR"/>
    <property type="match status" value="1"/>
</dbReference>
<dbReference type="InterPro" id="IPR036390">
    <property type="entry name" value="WH_DNA-bd_sf"/>
</dbReference>
<dbReference type="SMART" id="SM00895">
    <property type="entry name" value="FCD"/>
    <property type="match status" value="1"/>
</dbReference>
<dbReference type="GO" id="GO:0003700">
    <property type="term" value="F:DNA-binding transcription factor activity"/>
    <property type="evidence" value="ECO:0007669"/>
    <property type="project" value="InterPro"/>
</dbReference>
<dbReference type="Gene3D" id="1.20.120.530">
    <property type="entry name" value="GntR ligand-binding domain-like"/>
    <property type="match status" value="1"/>
</dbReference>
<dbReference type="HOGENOM" id="CLU_017584_5_2_5"/>
<dbReference type="GO" id="GO:0003677">
    <property type="term" value="F:DNA binding"/>
    <property type="evidence" value="ECO:0007669"/>
    <property type="project" value="UniProtKB-KW"/>
</dbReference>
<organism evidence="5">
    <name type="scientific">Chelativorans sp. (strain BNC1)</name>
    <dbReference type="NCBI Taxonomy" id="266779"/>
    <lineage>
        <taxon>Bacteria</taxon>
        <taxon>Pseudomonadati</taxon>
        <taxon>Pseudomonadota</taxon>
        <taxon>Alphaproteobacteria</taxon>
        <taxon>Hyphomicrobiales</taxon>
        <taxon>Phyllobacteriaceae</taxon>
        <taxon>Chelativorans</taxon>
    </lineage>
</organism>
<dbReference type="Gene3D" id="1.10.10.10">
    <property type="entry name" value="Winged helix-like DNA-binding domain superfamily/Winged helix DNA-binding domain"/>
    <property type="match status" value="1"/>
</dbReference>
<dbReference type="PROSITE" id="PS50949">
    <property type="entry name" value="HTH_GNTR"/>
    <property type="match status" value="1"/>
</dbReference>
<sequence length="236" mass="26583">MIRKPVLARVVLVDQVTAVLMERILDRDYTPGEKLNIDALSREFEVSSSPIREALTRLSTLGLVAFASFTGFSVAPEPSREWFEQLRDFRILNEGWAARRLARSREPAAIARMRESIEAMEANPPRGQDRDYVGISRADENFHNAMLEAAGNEILSQAVKGLHPHLHHARLFSRIPHDIAPMLDEHRAIYDAIIRGDEDGAQAAVEVHLQMSWRRYGGWHSDLPGKSQEELSGVKG</sequence>
<evidence type="ECO:0000256" key="2">
    <source>
        <dbReference type="ARBA" id="ARBA00023125"/>
    </source>
</evidence>
<accession>Q11CF3</accession>
<dbReference type="InterPro" id="IPR000524">
    <property type="entry name" value="Tscrpt_reg_HTH_GntR"/>
</dbReference>
<dbReference type="OrthoDB" id="9789310at2"/>
<reference evidence="5" key="1">
    <citation type="submission" date="2006-06" db="EMBL/GenBank/DDBJ databases">
        <title>Complete sequence of chromosome of Chelativorans sp. BNC1.</title>
        <authorList>
            <consortium name="US DOE Joint Genome Institute"/>
            <person name="Copeland A."/>
            <person name="Lucas S."/>
            <person name="Lapidus A."/>
            <person name="Barry K."/>
            <person name="Detter J.C."/>
            <person name="Glavina del Rio T."/>
            <person name="Hammon N."/>
            <person name="Israni S."/>
            <person name="Dalin E."/>
            <person name="Tice H."/>
            <person name="Pitluck S."/>
            <person name="Chertkov O."/>
            <person name="Brettin T."/>
            <person name="Bruce D."/>
            <person name="Han C."/>
            <person name="Tapia R."/>
            <person name="Gilna P."/>
            <person name="Schmutz J."/>
            <person name="Larimer F."/>
            <person name="Land M."/>
            <person name="Hauser L."/>
            <person name="Kyrpides N."/>
            <person name="Mikhailova N."/>
            <person name="Richardson P."/>
        </authorList>
    </citation>
    <scope>NUCLEOTIDE SEQUENCE</scope>
    <source>
        <strain evidence="5">BNC1</strain>
    </source>
</reference>
<evidence type="ECO:0000256" key="1">
    <source>
        <dbReference type="ARBA" id="ARBA00023015"/>
    </source>
</evidence>
<dbReference type="PANTHER" id="PTHR43537:SF5">
    <property type="entry name" value="UXU OPERON TRANSCRIPTIONAL REGULATOR"/>
    <property type="match status" value="1"/>
</dbReference>
<dbReference type="eggNOG" id="COG1802">
    <property type="taxonomic scope" value="Bacteria"/>
</dbReference>
<gene>
    <name evidence="5" type="ordered locus">Meso_3552</name>
</gene>
<dbReference type="Pfam" id="PF00392">
    <property type="entry name" value="GntR"/>
    <property type="match status" value="1"/>
</dbReference>
<feature type="domain" description="HTH gntR-type" evidence="4">
    <location>
        <begin position="10"/>
        <end position="77"/>
    </location>
</feature>
<dbReference type="STRING" id="266779.Meso_3552"/>
<evidence type="ECO:0000259" key="4">
    <source>
        <dbReference type="PROSITE" id="PS50949"/>
    </source>
</evidence>
<dbReference type="SUPFAM" id="SSF48008">
    <property type="entry name" value="GntR ligand-binding domain-like"/>
    <property type="match status" value="1"/>
</dbReference>
<evidence type="ECO:0000256" key="3">
    <source>
        <dbReference type="ARBA" id="ARBA00023163"/>
    </source>
</evidence>
<proteinExistence type="predicted"/>
<keyword evidence="2" id="KW-0238">DNA-binding</keyword>
<dbReference type="InterPro" id="IPR036388">
    <property type="entry name" value="WH-like_DNA-bd_sf"/>
</dbReference>
<dbReference type="InterPro" id="IPR008920">
    <property type="entry name" value="TF_FadR/GntR_C"/>
</dbReference>
<dbReference type="PANTHER" id="PTHR43537">
    <property type="entry name" value="TRANSCRIPTIONAL REGULATOR, GNTR FAMILY"/>
    <property type="match status" value="1"/>
</dbReference>
<dbReference type="KEGG" id="mes:Meso_3552"/>
<dbReference type="Pfam" id="PF07729">
    <property type="entry name" value="FCD"/>
    <property type="match status" value="1"/>
</dbReference>
<dbReference type="InterPro" id="IPR011711">
    <property type="entry name" value="GntR_C"/>
</dbReference>
<dbReference type="AlphaFoldDB" id="Q11CF3"/>
<evidence type="ECO:0000313" key="5">
    <source>
        <dbReference type="EMBL" id="ABG64922.1"/>
    </source>
</evidence>
<dbReference type="SUPFAM" id="SSF46785">
    <property type="entry name" value="Winged helix' DNA-binding domain"/>
    <property type="match status" value="1"/>
</dbReference>
<protein>
    <submittedName>
        <fullName evidence="5">Transcriptional regulator, GntR family</fullName>
    </submittedName>
</protein>
<keyword evidence="3" id="KW-0804">Transcription</keyword>
<name>Q11CF3_CHESB</name>
<dbReference type="EMBL" id="CP000390">
    <property type="protein sequence ID" value="ABG64922.1"/>
    <property type="molecule type" value="Genomic_DNA"/>
</dbReference>
<keyword evidence="1" id="KW-0805">Transcription regulation</keyword>